<dbReference type="Proteomes" id="UP000784294">
    <property type="component" value="Unassembled WGS sequence"/>
</dbReference>
<sequence>MLARRCVACKREINYSSASIEGSAAAVDMVRRRFRAHASAVNISDKSTRRQAYMQIGPPVTAGCR</sequence>
<gene>
    <name evidence="1" type="ORF">PXEA_LOCUS22063</name>
</gene>
<protein>
    <submittedName>
        <fullName evidence="1">Uncharacterized protein</fullName>
    </submittedName>
</protein>
<proteinExistence type="predicted"/>
<dbReference type="EMBL" id="CAAALY010096440">
    <property type="protein sequence ID" value="VEL28623.1"/>
    <property type="molecule type" value="Genomic_DNA"/>
</dbReference>
<evidence type="ECO:0000313" key="2">
    <source>
        <dbReference type="Proteomes" id="UP000784294"/>
    </source>
</evidence>
<accession>A0A3S5CQR1</accession>
<reference evidence="1" key="1">
    <citation type="submission" date="2018-11" db="EMBL/GenBank/DDBJ databases">
        <authorList>
            <consortium name="Pathogen Informatics"/>
        </authorList>
    </citation>
    <scope>NUCLEOTIDE SEQUENCE</scope>
</reference>
<keyword evidence="2" id="KW-1185">Reference proteome</keyword>
<name>A0A3S5CQR1_9PLAT</name>
<organism evidence="1 2">
    <name type="scientific">Protopolystoma xenopodis</name>
    <dbReference type="NCBI Taxonomy" id="117903"/>
    <lineage>
        <taxon>Eukaryota</taxon>
        <taxon>Metazoa</taxon>
        <taxon>Spiralia</taxon>
        <taxon>Lophotrochozoa</taxon>
        <taxon>Platyhelminthes</taxon>
        <taxon>Monogenea</taxon>
        <taxon>Polyopisthocotylea</taxon>
        <taxon>Polystomatidea</taxon>
        <taxon>Polystomatidae</taxon>
        <taxon>Protopolystoma</taxon>
    </lineage>
</organism>
<comment type="caution">
    <text evidence="1">The sequence shown here is derived from an EMBL/GenBank/DDBJ whole genome shotgun (WGS) entry which is preliminary data.</text>
</comment>
<evidence type="ECO:0000313" key="1">
    <source>
        <dbReference type="EMBL" id="VEL28623.1"/>
    </source>
</evidence>
<dbReference type="AlphaFoldDB" id="A0A3S5CQR1"/>